<dbReference type="RefSeq" id="WP_007252688.1">
    <property type="nucleotide sequence ID" value="NZ_CP178532.1"/>
</dbReference>
<evidence type="ECO:0000313" key="2">
    <source>
        <dbReference type="Proteomes" id="UP000270524"/>
    </source>
</evidence>
<name>A0A3M3R2C8_PSECA</name>
<protein>
    <submittedName>
        <fullName evidence="1">Uncharacterized protein</fullName>
    </submittedName>
</protein>
<dbReference type="GeneID" id="64468202"/>
<organism evidence="1 2">
    <name type="scientific">Pseudomonas cannabina</name>
    <dbReference type="NCBI Taxonomy" id="86840"/>
    <lineage>
        <taxon>Bacteria</taxon>
        <taxon>Pseudomonadati</taxon>
        <taxon>Pseudomonadota</taxon>
        <taxon>Gammaproteobacteria</taxon>
        <taxon>Pseudomonadales</taxon>
        <taxon>Pseudomonadaceae</taxon>
        <taxon>Pseudomonas</taxon>
    </lineage>
</organism>
<proteinExistence type="predicted"/>
<gene>
    <name evidence="1" type="ORF">ALQ51_102326</name>
</gene>
<dbReference type="Proteomes" id="UP000270524">
    <property type="component" value="Unassembled WGS sequence"/>
</dbReference>
<dbReference type="AlphaFoldDB" id="A0A3M3R2C8"/>
<dbReference type="EMBL" id="RBPJ01000244">
    <property type="protein sequence ID" value="RMN90554.1"/>
    <property type="molecule type" value="Genomic_DNA"/>
</dbReference>
<reference evidence="1 2" key="1">
    <citation type="submission" date="2018-08" db="EMBL/GenBank/DDBJ databases">
        <title>Recombination of ecologically and evolutionarily significant loci maintains genetic cohesion in the Pseudomonas syringae species complex.</title>
        <authorList>
            <person name="Dillon M."/>
            <person name="Thakur S."/>
            <person name="Almeida R.N.D."/>
            <person name="Weir B.S."/>
            <person name="Guttman D.S."/>
        </authorList>
    </citation>
    <scope>NUCLEOTIDE SEQUENCE [LARGE SCALE GENOMIC DNA]</scope>
    <source>
        <strain evidence="1 2">ICMP 15203</strain>
    </source>
</reference>
<comment type="caution">
    <text evidence="1">The sequence shown here is derived from an EMBL/GenBank/DDBJ whole genome shotgun (WGS) entry which is preliminary data.</text>
</comment>
<sequence length="78" mass="8170">MTHAYGTLAHTADDHGNRLCTTGLALETLANLLGHDGGEHHLSDAQMYGLACAVHALGAAVRQSGFDLTAAVEKESRK</sequence>
<evidence type="ECO:0000313" key="1">
    <source>
        <dbReference type="EMBL" id="RMN90554.1"/>
    </source>
</evidence>
<accession>A0A3M3R2C8</accession>